<evidence type="ECO:0000313" key="2">
    <source>
        <dbReference type="Proteomes" id="UP000887116"/>
    </source>
</evidence>
<dbReference type="PANTHER" id="PTHR47331">
    <property type="entry name" value="PHD-TYPE DOMAIN-CONTAINING PROTEIN"/>
    <property type="match status" value="1"/>
</dbReference>
<accession>A0A8X6HLC9</accession>
<sequence>MSDVYIDDLLTDADDLESERKHQEQLIYLLKGAGMELHKWSASNPLLLPDSMCQDKDLSYSSSTETKTLGLLWKPHSDSFASKISPMTSHCNSVIVTNISVISTIARLFDPLGLVGPVITRTKILL</sequence>
<protein>
    <submittedName>
        <fullName evidence="1">Integrase catalytic domain-containing protein</fullName>
    </submittedName>
</protein>
<name>A0A8X6HLC9_TRICU</name>
<gene>
    <name evidence="1" type="primary">AVEN_37183_1</name>
    <name evidence="1" type="ORF">TNCT_421851</name>
</gene>
<dbReference type="OrthoDB" id="5855725at2759"/>
<dbReference type="Proteomes" id="UP000887116">
    <property type="component" value="Unassembled WGS sequence"/>
</dbReference>
<proteinExistence type="predicted"/>
<dbReference type="AlphaFoldDB" id="A0A8X6HLC9"/>
<reference evidence="1" key="1">
    <citation type="submission" date="2020-07" db="EMBL/GenBank/DDBJ databases">
        <title>Multicomponent nature underlies the extraordinary mechanical properties of spider dragline silk.</title>
        <authorList>
            <person name="Kono N."/>
            <person name="Nakamura H."/>
            <person name="Mori M."/>
            <person name="Yoshida Y."/>
            <person name="Ohtoshi R."/>
            <person name="Malay A.D."/>
            <person name="Moran D.A.P."/>
            <person name="Tomita M."/>
            <person name="Numata K."/>
            <person name="Arakawa K."/>
        </authorList>
    </citation>
    <scope>NUCLEOTIDE SEQUENCE</scope>
</reference>
<organism evidence="1 2">
    <name type="scientific">Trichonephila clavata</name>
    <name type="common">Joro spider</name>
    <name type="synonym">Nephila clavata</name>
    <dbReference type="NCBI Taxonomy" id="2740835"/>
    <lineage>
        <taxon>Eukaryota</taxon>
        <taxon>Metazoa</taxon>
        <taxon>Ecdysozoa</taxon>
        <taxon>Arthropoda</taxon>
        <taxon>Chelicerata</taxon>
        <taxon>Arachnida</taxon>
        <taxon>Araneae</taxon>
        <taxon>Araneomorphae</taxon>
        <taxon>Entelegynae</taxon>
        <taxon>Araneoidea</taxon>
        <taxon>Nephilidae</taxon>
        <taxon>Trichonephila</taxon>
    </lineage>
</organism>
<keyword evidence="2" id="KW-1185">Reference proteome</keyword>
<evidence type="ECO:0000313" key="1">
    <source>
        <dbReference type="EMBL" id="GFR25263.1"/>
    </source>
</evidence>
<comment type="caution">
    <text evidence="1">The sequence shown here is derived from an EMBL/GenBank/DDBJ whole genome shotgun (WGS) entry which is preliminary data.</text>
</comment>
<dbReference type="EMBL" id="BMAO01018675">
    <property type="protein sequence ID" value="GFR25263.1"/>
    <property type="molecule type" value="Genomic_DNA"/>
</dbReference>